<organism evidence="1 2">
    <name type="scientific">Enterobacter huaxiensis</name>
    <dbReference type="NCBI Taxonomy" id="2494702"/>
    <lineage>
        <taxon>Bacteria</taxon>
        <taxon>Pseudomonadati</taxon>
        <taxon>Pseudomonadota</taxon>
        <taxon>Gammaproteobacteria</taxon>
        <taxon>Enterobacterales</taxon>
        <taxon>Enterobacteriaceae</taxon>
        <taxon>Enterobacter</taxon>
    </lineage>
</organism>
<reference evidence="1 2" key="1">
    <citation type="submission" date="2018-12" db="EMBL/GenBank/DDBJ databases">
        <title>The Genome Submission of two Enterobacter spp. strains.</title>
        <authorList>
            <person name="Wu W."/>
            <person name="Wei L."/>
            <person name="Feng Y."/>
            <person name="Zong Z."/>
        </authorList>
    </citation>
    <scope>NUCLEOTIDE SEQUENCE [LARGE SCALE GENOMIC DNA]</scope>
    <source>
        <strain evidence="1 2">WCHEHu045002</strain>
    </source>
</reference>
<dbReference type="Pfam" id="PF05354">
    <property type="entry name" value="Phage_attach"/>
    <property type="match status" value="1"/>
</dbReference>
<dbReference type="AlphaFoldDB" id="A0A428LVM0"/>
<dbReference type="EMBL" id="RWHU01000002">
    <property type="protein sequence ID" value="RSK69428.1"/>
    <property type="molecule type" value="Genomic_DNA"/>
</dbReference>
<gene>
    <name evidence="1" type="ORF">EJE24_06440</name>
</gene>
<evidence type="ECO:0000313" key="2">
    <source>
        <dbReference type="Proteomes" id="UP000276389"/>
    </source>
</evidence>
<dbReference type="GO" id="GO:0019068">
    <property type="term" value="P:virion assembly"/>
    <property type="evidence" value="ECO:0007669"/>
    <property type="project" value="InterPro"/>
</dbReference>
<dbReference type="RefSeq" id="WP_125914008.1">
    <property type="nucleotide sequence ID" value="NZ_RWHU01000002.1"/>
</dbReference>
<dbReference type="InterPro" id="IPR053734">
    <property type="entry name" value="Phage_Head-Tail_Connect_sf"/>
</dbReference>
<dbReference type="SUPFAM" id="SSF69279">
    <property type="entry name" value="Phage tail proteins"/>
    <property type="match status" value="1"/>
</dbReference>
<dbReference type="Proteomes" id="UP000276389">
    <property type="component" value="Unassembled WGS sequence"/>
</dbReference>
<protein>
    <submittedName>
        <fullName evidence="1">Uncharacterized protein</fullName>
    </submittedName>
</protein>
<accession>A0A428LVM0</accession>
<sequence length="118" mass="12810">MNRFRQRLLNADARISRAFAEEVPAVLSIDAELRPVTVIFETPDAPVDVPGGGQIQDRSPAFSAMTADIAGLEKHHSVEINGTAYRVTHVGADEEGRTRVTLAYGAPGKVQPDINKWS</sequence>
<comment type="caution">
    <text evidence="1">The sequence shown here is derived from an EMBL/GenBank/DDBJ whole genome shotgun (WGS) entry which is preliminary data.</text>
</comment>
<dbReference type="InterPro" id="IPR008018">
    <property type="entry name" value="Phage_tail_attach_FII"/>
</dbReference>
<evidence type="ECO:0000313" key="1">
    <source>
        <dbReference type="EMBL" id="RSK69428.1"/>
    </source>
</evidence>
<dbReference type="Gene3D" id="2.40.10.180">
    <property type="entry name" value="Phage tail proteins"/>
    <property type="match status" value="1"/>
</dbReference>
<name>A0A428LVM0_9ENTR</name>
<proteinExistence type="predicted"/>